<protein>
    <recommendedName>
        <fullName evidence="2">F-box domain-containing protein</fullName>
    </recommendedName>
</protein>
<organism evidence="3 4">
    <name type="scientific">Stephania cephalantha</name>
    <dbReference type="NCBI Taxonomy" id="152367"/>
    <lineage>
        <taxon>Eukaryota</taxon>
        <taxon>Viridiplantae</taxon>
        <taxon>Streptophyta</taxon>
        <taxon>Embryophyta</taxon>
        <taxon>Tracheophyta</taxon>
        <taxon>Spermatophyta</taxon>
        <taxon>Magnoliopsida</taxon>
        <taxon>Ranunculales</taxon>
        <taxon>Menispermaceae</taxon>
        <taxon>Menispermoideae</taxon>
        <taxon>Cissampelideae</taxon>
        <taxon>Stephania</taxon>
    </lineage>
</organism>
<evidence type="ECO:0000256" key="1">
    <source>
        <dbReference type="SAM" id="MobiDB-lite"/>
    </source>
</evidence>
<dbReference type="Pfam" id="PF00646">
    <property type="entry name" value="F-box"/>
    <property type="match status" value="1"/>
</dbReference>
<evidence type="ECO:0000313" key="4">
    <source>
        <dbReference type="Proteomes" id="UP001419268"/>
    </source>
</evidence>
<gene>
    <name evidence="3" type="ORF">Scep_017520</name>
</gene>
<proteinExistence type="predicted"/>
<feature type="compositionally biased region" description="Basic and acidic residues" evidence="1">
    <location>
        <begin position="11"/>
        <end position="22"/>
    </location>
</feature>
<dbReference type="Gene3D" id="1.20.1280.50">
    <property type="match status" value="1"/>
</dbReference>
<dbReference type="Proteomes" id="UP001419268">
    <property type="component" value="Unassembled WGS sequence"/>
</dbReference>
<feature type="region of interest" description="Disordered" evidence="1">
    <location>
        <begin position="1"/>
        <end position="29"/>
    </location>
</feature>
<sequence>MEGRWSSVAAAKEDCGESRPPLEEGGSAITAATHGGASTRWRWPLGEPYSYGGTKSPYMLKGLLGNRSNTVEPSHPFLQGPLGESWMYDGTKSSGPLEEPWTHGGIKLPTHIYYIMMNGQRGKIELGVPDRYLGLVQVSGLSNGLGRATRPYFRKKKKKKKKIESSEIMLPEHLIMPHILPRLPINQLFRLKLVCKDWNQFIQADDPHFLSHHFHKDKHHATVTHSLQVQRHVSSSDWLKLLCMLTWRALIGRGDCCCDVKRMGRKLAQDSYEKLGGGGSTDPEEISGYCWGEKMSPCAGPVRIRHVTVAVGEDAHSKWRTNGRQQRTHPLAELNDSEALCT</sequence>
<keyword evidence="4" id="KW-1185">Reference proteome</keyword>
<dbReference type="SUPFAM" id="SSF81383">
    <property type="entry name" value="F-box domain"/>
    <property type="match status" value="1"/>
</dbReference>
<accession>A0AAP0IPR2</accession>
<dbReference type="AlphaFoldDB" id="A0AAP0IPR2"/>
<evidence type="ECO:0000313" key="3">
    <source>
        <dbReference type="EMBL" id="KAK9119427.1"/>
    </source>
</evidence>
<evidence type="ECO:0000259" key="2">
    <source>
        <dbReference type="SMART" id="SM00256"/>
    </source>
</evidence>
<dbReference type="EMBL" id="JBBNAG010000007">
    <property type="protein sequence ID" value="KAK9119427.1"/>
    <property type="molecule type" value="Genomic_DNA"/>
</dbReference>
<reference evidence="3 4" key="1">
    <citation type="submission" date="2024-01" db="EMBL/GenBank/DDBJ databases">
        <title>Genome assemblies of Stephania.</title>
        <authorList>
            <person name="Yang L."/>
        </authorList>
    </citation>
    <scope>NUCLEOTIDE SEQUENCE [LARGE SCALE GENOMIC DNA]</scope>
    <source>
        <strain evidence="3">JXDWG</strain>
        <tissue evidence="3">Leaf</tissue>
    </source>
</reference>
<dbReference type="CDD" id="cd22126">
    <property type="entry name" value="F-box_FBXL15"/>
    <property type="match status" value="1"/>
</dbReference>
<feature type="domain" description="F-box" evidence="2">
    <location>
        <begin position="170"/>
        <end position="211"/>
    </location>
</feature>
<dbReference type="InterPro" id="IPR001810">
    <property type="entry name" value="F-box_dom"/>
</dbReference>
<comment type="caution">
    <text evidence="3">The sequence shown here is derived from an EMBL/GenBank/DDBJ whole genome shotgun (WGS) entry which is preliminary data.</text>
</comment>
<dbReference type="InterPro" id="IPR036047">
    <property type="entry name" value="F-box-like_dom_sf"/>
</dbReference>
<dbReference type="SMART" id="SM00256">
    <property type="entry name" value="FBOX"/>
    <property type="match status" value="1"/>
</dbReference>
<name>A0AAP0IPR2_9MAGN</name>